<evidence type="ECO:0000256" key="4">
    <source>
        <dbReference type="ARBA" id="ARBA00036943"/>
    </source>
</evidence>
<sequence length="603" mass="68925">LKETDVGITQYVRNDMGFTGVLKARFSDFLVNEIDVHGKVVELTNQHVPQTKEDEINIGEFDSIRLDTMHILTEDIWESIKALVDERDLKSKSVNIKVDGIEKTERTKIHKLLKYEFGNKIATSTEDFNGSKVIKCVLGKKGARERSKWLWPGEFVWFVIYKENADTLQAASDLARNLRLQPSHVFYAGTKDKRAKTTQLFCIKKREPLQIMEAAKRIKYMQVGNFEIKNECLQLGKLKGNRFKIALRQISGDVNHIEKLLNSMQKYGFINYYGLQRFGNNAEIPTYQVGLAILKEDYKEACELILKPREGDSSELKEVRDFWWANRDSAKAAAMLTNNKFIEKKLLEGLALSGKNDYASALMRLPRNMLLLYTHAYQSFIWNQIASRRIKEFGTTLLQGDQVQVVQTDVRGQFPQSNFDVPNEAEEAFEDSSVVDALLLKKTVRTLSLEDISKNVFTIFDVVLPLPGFDVTYPSNVVGNWIGELLKADGLSSEKLKHKVKTFSLAGTYRKLLIKPEDLKWEFKNYDTPTCNLIESDYDKLQCVAAAQHLPEGKFKALILDFQLPSSSYATMALREILKYDTSSHSQYTLGENEKQKGLDNNQ</sequence>
<dbReference type="CDD" id="cd02576">
    <property type="entry name" value="PseudoU_synth_ScPUS7"/>
    <property type="match status" value="1"/>
</dbReference>
<comment type="catalytic activity">
    <reaction evidence="4">
        <text>a uridine in tRNA = a pseudouridine in tRNA</text>
        <dbReference type="Rhea" id="RHEA:54572"/>
        <dbReference type="Rhea" id="RHEA-COMP:13339"/>
        <dbReference type="Rhea" id="RHEA-COMP:13934"/>
        <dbReference type="ChEBI" id="CHEBI:65314"/>
        <dbReference type="ChEBI" id="CHEBI:65315"/>
    </reaction>
</comment>
<feature type="non-terminal residue" evidence="6">
    <location>
        <position position="1"/>
    </location>
</feature>
<dbReference type="PIRSF" id="PIRSF037016">
    <property type="entry name" value="Pseudouridin_synth_euk_prd"/>
    <property type="match status" value="1"/>
</dbReference>
<dbReference type="GO" id="GO:0009982">
    <property type="term" value="F:pseudouridine synthase activity"/>
    <property type="evidence" value="ECO:0007669"/>
    <property type="project" value="InterPro"/>
</dbReference>
<evidence type="ECO:0000256" key="1">
    <source>
        <dbReference type="ARBA" id="ARBA00007953"/>
    </source>
</evidence>
<dbReference type="InterPro" id="IPR001656">
    <property type="entry name" value="PsdUridine_synth_TruD"/>
</dbReference>
<organism evidence="6">
    <name type="scientific">Tabanus bromius</name>
    <name type="common">Band-eyed brown horse fly</name>
    <dbReference type="NCBI Taxonomy" id="304241"/>
    <lineage>
        <taxon>Eukaryota</taxon>
        <taxon>Metazoa</taxon>
        <taxon>Ecdysozoa</taxon>
        <taxon>Arthropoda</taxon>
        <taxon>Hexapoda</taxon>
        <taxon>Insecta</taxon>
        <taxon>Pterygota</taxon>
        <taxon>Neoptera</taxon>
        <taxon>Endopterygota</taxon>
        <taxon>Diptera</taxon>
        <taxon>Brachycera</taxon>
        <taxon>Tabanomorpha</taxon>
        <taxon>Tabanoidea</taxon>
        <taxon>Tabanidae</taxon>
        <taxon>Tabanus</taxon>
    </lineage>
</organism>
<dbReference type="GO" id="GO:0005634">
    <property type="term" value="C:nucleus"/>
    <property type="evidence" value="ECO:0007669"/>
    <property type="project" value="TreeGrafter"/>
</dbReference>
<protein>
    <recommendedName>
        <fullName evidence="5">TRUD domain-containing protein</fullName>
    </recommendedName>
</protein>
<reference evidence="6" key="1">
    <citation type="journal article" date="2015" name="Insect Biochem. Mol. Biol.">
        <title>An insight into the sialome of the horse fly, Tabanus bromius.</title>
        <authorList>
            <person name="Ribeiro J.M."/>
            <person name="Kazimirova M."/>
            <person name="Takac P."/>
            <person name="Andersen J.F."/>
            <person name="Francischetti I.M."/>
        </authorList>
    </citation>
    <scope>NUCLEOTIDE SEQUENCE</scope>
</reference>
<evidence type="ECO:0000256" key="3">
    <source>
        <dbReference type="ARBA" id="ARBA00023235"/>
    </source>
</evidence>
<dbReference type="InterPro" id="IPR011760">
    <property type="entry name" value="PsdUridine_synth_TruD_insert"/>
</dbReference>
<name>A0A0K8TMN3_TABBR</name>
<accession>A0A0K8TMN3</accession>
<dbReference type="PANTHER" id="PTHR13326:SF31">
    <property type="entry name" value="PSEUDOURIDYLATE SYNTHASE 7 HOMOLOG"/>
    <property type="match status" value="1"/>
</dbReference>
<feature type="non-terminal residue" evidence="6">
    <location>
        <position position="603"/>
    </location>
</feature>
<keyword evidence="3" id="KW-0413">Isomerase</keyword>
<evidence type="ECO:0000259" key="5">
    <source>
        <dbReference type="PROSITE" id="PS50984"/>
    </source>
</evidence>
<evidence type="ECO:0000313" key="6">
    <source>
        <dbReference type="EMBL" id="JAI15180.1"/>
    </source>
</evidence>
<proteinExistence type="evidence at transcript level"/>
<dbReference type="GO" id="GO:0001522">
    <property type="term" value="P:pseudouridine synthesis"/>
    <property type="evidence" value="ECO:0007669"/>
    <property type="project" value="InterPro"/>
</dbReference>
<dbReference type="PROSITE" id="PS50984">
    <property type="entry name" value="TRUD"/>
    <property type="match status" value="1"/>
</dbReference>
<dbReference type="InterPro" id="IPR020103">
    <property type="entry name" value="PsdUridine_synth_cat_dom_sf"/>
</dbReference>
<dbReference type="AlphaFoldDB" id="A0A0K8TMN3"/>
<dbReference type="EMBL" id="GDAI01002423">
    <property type="protein sequence ID" value="JAI15180.1"/>
    <property type="molecule type" value="mRNA"/>
</dbReference>
<dbReference type="SUPFAM" id="SSF55120">
    <property type="entry name" value="Pseudouridine synthase"/>
    <property type="match status" value="1"/>
</dbReference>
<feature type="domain" description="TRUD" evidence="5">
    <location>
        <begin position="268"/>
        <end position="515"/>
    </location>
</feature>
<dbReference type="NCBIfam" id="TIGR00094">
    <property type="entry name" value="tRNA_TruD_broad"/>
    <property type="match status" value="1"/>
</dbReference>
<keyword evidence="2" id="KW-0819">tRNA processing</keyword>
<comment type="similarity">
    <text evidence="1">Belongs to the pseudouridine synthase TruD family.</text>
</comment>
<dbReference type="InterPro" id="IPR042214">
    <property type="entry name" value="TruD_catalytic"/>
</dbReference>
<dbReference type="Gene3D" id="3.30.2350.20">
    <property type="entry name" value="TruD, catalytic domain"/>
    <property type="match status" value="2"/>
</dbReference>
<dbReference type="PANTHER" id="PTHR13326">
    <property type="entry name" value="TRNA PSEUDOURIDINE SYNTHASE D"/>
    <property type="match status" value="1"/>
</dbReference>
<dbReference type="GO" id="GO:0008033">
    <property type="term" value="P:tRNA processing"/>
    <property type="evidence" value="ECO:0007669"/>
    <property type="project" value="UniProtKB-KW"/>
</dbReference>
<dbReference type="Pfam" id="PF01142">
    <property type="entry name" value="TruD"/>
    <property type="match status" value="1"/>
</dbReference>
<evidence type="ECO:0000256" key="2">
    <source>
        <dbReference type="ARBA" id="ARBA00022694"/>
    </source>
</evidence>
<dbReference type="GO" id="GO:0003723">
    <property type="term" value="F:RNA binding"/>
    <property type="evidence" value="ECO:0007669"/>
    <property type="project" value="InterPro"/>
</dbReference>